<keyword evidence="1" id="KW-0812">Transmembrane</keyword>
<feature type="transmembrane region" description="Helical" evidence="1">
    <location>
        <begin position="139"/>
        <end position="158"/>
    </location>
</feature>
<dbReference type="EMBL" id="JAVRQU010000002">
    <property type="protein sequence ID" value="KAK5706927.1"/>
    <property type="molecule type" value="Genomic_DNA"/>
</dbReference>
<sequence>MKSIRCKEDIVTLRQGREYASFDGFVERVLRILDVQFLQRIFQTGEPPLKRFLCTPEPHKKTTNKFIHYYSSSRINAVVGIVITLVIFVLLIVPVIAMYRLTSFGEQATTLDAVGILVVFTLLSSAAMSLSIKASRHELFAASAAYCAILVVFISNLGNSRAVGEA</sequence>
<protein>
    <recommendedName>
        <fullName evidence="2">DUF6594 domain-containing protein</fullName>
    </recommendedName>
</protein>
<reference evidence="3" key="1">
    <citation type="submission" date="2023-08" db="EMBL/GenBank/DDBJ databases">
        <title>Black Yeasts Isolated from many extreme environments.</title>
        <authorList>
            <person name="Coleine C."/>
            <person name="Stajich J.E."/>
            <person name="Selbmann L."/>
        </authorList>
    </citation>
    <scope>NUCLEOTIDE SEQUENCE</scope>
    <source>
        <strain evidence="3">CCFEE 5810</strain>
    </source>
</reference>
<feature type="transmembrane region" description="Helical" evidence="1">
    <location>
        <begin position="75"/>
        <end position="101"/>
    </location>
</feature>
<proteinExistence type="predicted"/>
<evidence type="ECO:0000259" key="2">
    <source>
        <dbReference type="Pfam" id="PF20237"/>
    </source>
</evidence>
<feature type="transmembrane region" description="Helical" evidence="1">
    <location>
        <begin position="113"/>
        <end position="132"/>
    </location>
</feature>
<dbReference type="Proteomes" id="UP001310594">
    <property type="component" value="Unassembled WGS sequence"/>
</dbReference>
<dbReference type="AlphaFoldDB" id="A0AAN7WQW5"/>
<keyword evidence="1" id="KW-0472">Membrane</keyword>
<keyword evidence="1" id="KW-1133">Transmembrane helix</keyword>
<evidence type="ECO:0000256" key="1">
    <source>
        <dbReference type="SAM" id="Phobius"/>
    </source>
</evidence>
<evidence type="ECO:0000313" key="4">
    <source>
        <dbReference type="Proteomes" id="UP001310594"/>
    </source>
</evidence>
<accession>A0AAN7WQW5</accession>
<dbReference type="PANTHER" id="PTHR34502:SF3">
    <property type="entry name" value="DUF6594 DOMAIN-CONTAINING PROTEIN"/>
    <property type="match status" value="1"/>
</dbReference>
<dbReference type="InterPro" id="IPR046529">
    <property type="entry name" value="DUF6594"/>
</dbReference>
<comment type="caution">
    <text evidence="3">The sequence shown here is derived from an EMBL/GenBank/DDBJ whole genome shotgun (WGS) entry which is preliminary data.</text>
</comment>
<dbReference type="PANTHER" id="PTHR34502">
    <property type="entry name" value="DUF6594 DOMAIN-CONTAINING PROTEIN-RELATED"/>
    <property type="match status" value="1"/>
</dbReference>
<name>A0AAN7WQW5_9PEZI</name>
<feature type="domain" description="DUF6594" evidence="2">
    <location>
        <begin position="4"/>
        <end position="151"/>
    </location>
</feature>
<gene>
    <name evidence="3" type="ORF">LTR97_001919</name>
</gene>
<evidence type="ECO:0000313" key="3">
    <source>
        <dbReference type="EMBL" id="KAK5706927.1"/>
    </source>
</evidence>
<organism evidence="3 4">
    <name type="scientific">Elasticomyces elasticus</name>
    <dbReference type="NCBI Taxonomy" id="574655"/>
    <lineage>
        <taxon>Eukaryota</taxon>
        <taxon>Fungi</taxon>
        <taxon>Dikarya</taxon>
        <taxon>Ascomycota</taxon>
        <taxon>Pezizomycotina</taxon>
        <taxon>Dothideomycetes</taxon>
        <taxon>Dothideomycetidae</taxon>
        <taxon>Mycosphaerellales</taxon>
        <taxon>Teratosphaeriaceae</taxon>
        <taxon>Elasticomyces</taxon>
    </lineage>
</organism>
<dbReference type="Pfam" id="PF20237">
    <property type="entry name" value="DUF6594"/>
    <property type="match status" value="1"/>
</dbReference>